<evidence type="ECO:0000313" key="1">
    <source>
        <dbReference type="EMBL" id="VEH70389.1"/>
    </source>
</evidence>
<reference evidence="1 2" key="1">
    <citation type="submission" date="2018-12" db="EMBL/GenBank/DDBJ databases">
        <authorList>
            <consortium name="Pathogen Informatics"/>
        </authorList>
    </citation>
    <scope>NUCLEOTIDE SEQUENCE [LARGE SCALE GENOMIC DNA]</scope>
    <source>
        <strain evidence="1 2">NCTC12967</strain>
    </source>
</reference>
<dbReference type="Proteomes" id="UP000273044">
    <property type="component" value="Chromosome"/>
</dbReference>
<dbReference type="RefSeq" id="WP_159424520.1">
    <property type="nucleotide sequence ID" value="NZ_CAUVFS010000006.1"/>
</dbReference>
<name>A0A3S4UCU2_9ACTN</name>
<organism evidence="1 2">
    <name type="scientific">Arachnia propionica</name>
    <dbReference type="NCBI Taxonomy" id="1750"/>
    <lineage>
        <taxon>Bacteria</taxon>
        <taxon>Bacillati</taxon>
        <taxon>Actinomycetota</taxon>
        <taxon>Actinomycetes</taxon>
        <taxon>Propionibacteriales</taxon>
        <taxon>Propionibacteriaceae</taxon>
        <taxon>Arachnia</taxon>
    </lineage>
</organism>
<gene>
    <name evidence="1" type="ORF">NCTC12967_01684</name>
</gene>
<dbReference type="AlphaFoldDB" id="A0A3S4UCU2"/>
<sequence length="297" mass="34418">MCTEDEFGAAPPWQDELIALARNITQDDDPPRSPEEEAEELAGHQRLCEIVYSLNGKEGPAAIRSLLLAVHPIEHYEIYEAIYSHLAMYPAADFGRVAARVLPEWLETNGNHPNISDALERLTYDDRACREFTTCAKEWRSQQRELVLDAMRLWSHESQHWETVFVALGGEAMEVCLDPVPTGWPEEWRWAVELFRQDGDLQLLRWAMDQKPADYGPLLAVLELDHGPNWRGIRRLIDLFLSSRERMRLIPGFVAALEKQPRERQDRVRRSLERARPGAIEHLRARYEQFRQLEGLS</sequence>
<proteinExistence type="predicted"/>
<accession>A0A3S4UCU2</accession>
<keyword evidence="2" id="KW-1185">Reference proteome</keyword>
<protein>
    <submittedName>
        <fullName evidence="1">Uncharacterized protein</fullName>
    </submittedName>
</protein>
<dbReference type="EMBL" id="LR134406">
    <property type="protein sequence ID" value="VEH70389.1"/>
    <property type="molecule type" value="Genomic_DNA"/>
</dbReference>
<evidence type="ECO:0000313" key="2">
    <source>
        <dbReference type="Proteomes" id="UP000273044"/>
    </source>
</evidence>